<dbReference type="Pfam" id="PF01925">
    <property type="entry name" value="TauE"/>
    <property type="match status" value="1"/>
</dbReference>
<dbReference type="InterPro" id="IPR002781">
    <property type="entry name" value="TM_pro_TauE-like"/>
</dbReference>
<comment type="similarity">
    <text evidence="5">Belongs to the 4-toluene sulfonate uptake permease (TSUP) (TC 2.A.102) family.</text>
</comment>
<sequence length="252" mass="26799">MDPLSLAGLLAIAFVAAYTQTLTGFALGLIMMGGVGLTGIIPLTDAAVLVSILVVVNALQVLLKGWRDIAFRQFFPALATSVLFLGAGYWLLTLMASNSLEGLKILLGTVIIVSSIQLSLKPEPLIKMSSPLSFAGFGAIAGVMGGMFSTSGPPLIYHFYRQPLKPGTIRETLVAIFATNALLRLGIVTASGQMPRASFWWSLCAIPVVMLATWLARKHPPPLSPVAMRKLAFLLLFLSGVSLALPPVIHML</sequence>
<dbReference type="EMBL" id="JACIEC010000003">
    <property type="protein sequence ID" value="MBB4144408.1"/>
    <property type="molecule type" value="Genomic_DNA"/>
</dbReference>
<keyword evidence="5" id="KW-1003">Cell membrane</keyword>
<gene>
    <name evidence="6" type="ORF">GGQ72_002965</name>
</gene>
<keyword evidence="7" id="KW-1185">Reference proteome</keyword>
<evidence type="ECO:0000313" key="6">
    <source>
        <dbReference type="EMBL" id="MBB4144408.1"/>
    </source>
</evidence>
<dbReference type="RefSeq" id="WP_165131277.1">
    <property type="nucleotide sequence ID" value="NZ_CP049249.1"/>
</dbReference>
<feature type="transmembrane region" description="Helical" evidence="5">
    <location>
        <begin position="231"/>
        <end position="249"/>
    </location>
</feature>
<feature type="transmembrane region" description="Helical" evidence="5">
    <location>
        <begin position="74"/>
        <end position="96"/>
    </location>
</feature>
<dbReference type="Proteomes" id="UP000519897">
    <property type="component" value="Unassembled WGS sequence"/>
</dbReference>
<name>A0A7W6LHC8_9HYPH</name>
<keyword evidence="4 5" id="KW-0472">Membrane</keyword>
<evidence type="ECO:0000256" key="2">
    <source>
        <dbReference type="ARBA" id="ARBA00022692"/>
    </source>
</evidence>
<keyword evidence="3 5" id="KW-1133">Transmembrane helix</keyword>
<evidence type="ECO:0000256" key="4">
    <source>
        <dbReference type="ARBA" id="ARBA00023136"/>
    </source>
</evidence>
<organism evidence="6 7">
    <name type="scientific">Rhizobium rhizoryzae</name>
    <dbReference type="NCBI Taxonomy" id="451876"/>
    <lineage>
        <taxon>Bacteria</taxon>
        <taxon>Pseudomonadati</taxon>
        <taxon>Pseudomonadota</taxon>
        <taxon>Alphaproteobacteria</taxon>
        <taxon>Hyphomicrobiales</taxon>
        <taxon>Rhizobiaceae</taxon>
        <taxon>Rhizobium/Agrobacterium group</taxon>
        <taxon>Rhizobium</taxon>
    </lineage>
</organism>
<evidence type="ECO:0000256" key="5">
    <source>
        <dbReference type="RuleBase" id="RU363041"/>
    </source>
</evidence>
<comment type="caution">
    <text evidence="6">The sequence shown here is derived from an EMBL/GenBank/DDBJ whole genome shotgun (WGS) entry which is preliminary data.</text>
</comment>
<keyword evidence="2 5" id="KW-0812">Transmembrane</keyword>
<dbReference type="AlphaFoldDB" id="A0A7W6LHC8"/>
<evidence type="ECO:0000256" key="3">
    <source>
        <dbReference type="ARBA" id="ARBA00022989"/>
    </source>
</evidence>
<evidence type="ECO:0000256" key="1">
    <source>
        <dbReference type="ARBA" id="ARBA00004141"/>
    </source>
</evidence>
<proteinExistence type="inferred from homology"/>
<feature type="transmembrane region" description="Helical" evidence="5">
    <location>
        <begin position="29"/>
        <end position="62"/>
    </location>
</feature>
<evidence type="ECO:0000313" key="7">
    <source>
        <dbReference type="Proteomes" id="UP000519897"/>
    </source>
</evidence>
<feature type="transmembrane region" description="Helical" evidence="5">
    <location>
        <begin position="199"/>
        <end position="216"/>
    </location>
</feature>
<accession>A0A7W6LHC8</accession>
<reference evidence="6 7" key="1">
    <citation type="submission" date="2020-08" db="EMBL/GenBank/DDBJ databases">
        <title>Genomic Encyclopedia of Type Strains, Phase IV (KMG-IV): sequencing the most valuable type-strain genomes for metagenomic binning, comparative biology and taxonomic classification.</title>
        <authorList>
            <person name="Goeker M."/>
        </authorList>
    </citation>
    <scope>NUCLEOTIDE SEQUENCE [LARGE SCALE GENOMIC DNA]</scope>
    <source>
        <strain evidence="6 7">DSM 29514</strain>
    </source>
</reference>
<feature type="transmembrane region" description="Helical" evidence="5">
    <location>
        <begin position="132"/>
        <end position="149"/>
    </location>
</feature>
<dbReference type="GO" id="GO:0005886">
    <property type="term" value="C:plasma membrane"/>
    <property type="evidence" value="ECO:0007669"/>
    <property type="project" value="UniProtKB-SubCell"/>
</dbReference>
<comment type="subcellular location">
    <subcellularLocation>
        <location evidence="5">Cell membrane</location>
        <topology evidence="5">Multi-pass membrane protein</topology>
    </subcellularLocation>
    <subcellularLocation>
        <location evidence="1">Membrane</location>
        <topology evidence="1">Multi-pass membrane protein</topology>
    </subcellularLocation>
</comment>
<protein>
    <recommendedName>
        <fullName evidence="5">Probable membrane transporter protein</fullName>
    </recommendedName>
</protein>